<comment type="similarity">
    <text evidence="4">Belongs to the N-acetylmuramoyl-L-alanine amidase 2 family.</text>
</comment>
<evidence type="ECO:0000256" key="12">
    <source>
        <dbReference type="ARBA" id="ARBA00042615"/>
    </source>
</evidence>
<dbReference type="PANTHER" id="PTHR30417">
    <property type="entry name" value="N-ACETYLMURAMOYL-L-ALANINE AMIDASE AMID"/>
    <property type="match status" value="1"/>
</dbReference>
<evidence type="ECO:0000256" key="3">
    <source>
        <dbReference type="ARBA" id="ARBA00004496"/>
    </source>
</evidence>
<dbReference type="GO" id="GO:0071555">
    <property type="term" value="P:cell wall organization"/>
    <property type="evidence" value="ECO:0007669"/>
    <property type="project" value="UniProtKB-KW"/>
</dbReference>
<keyword evidence="10" id="KW-0961">Cell wall biogenesis/degradation</keyword>
<dbReference type="GeneID" id="93255857"/>
<keyword evidence="7" id="KW-0479">Metal-binding</keyword>
<comment type="caution">
    <text evidence="14">The sequence shown here is derived from an EMBL/GenBank/DDBJ whole genome shotgun (WGS) entry which is preliminary data.</text>
</comment>
<comment type="catalytic activity">
    <reaction evidence="1">
        <text>Hydrolyzes the link between N-acetylmuramoyl residues and L-amino acid residues in certain cell-wall glycopeptides.</text>
        <dbReference type="EC" id="3.5.1.28"/>
    </reaction>
</comment>
<evidence type="ECO:0000256" key="9">
    <source>
        <dbReference type="ARBA" id="ARBA00022833"/>
    </source>
</evidence>
<dbReference type="GO" id="GO:0005737">
    <property type="term" value="C:cytoplasm"/>
    <property type="evidence" value="ECO:0007669"/>
    <property type="project" value="UniProtKB-SubCell"/>
</dbReference>
<dbReference type="GO" id="GO:0009254">
    <property type="term" value="P:peptidoglycan turnover"/>
    <property type="evidence" value="ECO:0007669"/>
    <property type="project" value="TreeGrafter"/>
</dbReference>
<keyword evidence="15" id="KW-1185">Reference proteome</keyword>
<dbReference type="InterPro" id="IPR002502">
    <property type="entry name" value="Amidase_domain"/>
</dbReference>
<dbReference type="AlphaFoldDB" id="A0A9Q2KWI6"/>
<reference evidence="14 15" key="1">
    <citation type="submission" date="2020-09" db="EMBL/GenBank/DDBJ databases">
        <title>Development of specific Francisella tularensis PCR assay based on in-depth characterization of family Francisellaceae.</title>
        <authorList>
            <person name="Ohrman C."/>
            <person name="Sahl J."/>
            <person name="Sjodin A."/>
            <person name="Uneklint I."/>
            <person name="Ballard R."/>
            <person name="Karlsson L."/>
            <person name="Mcdonough R."/>
            <person name="Sundell D."/>
            <person name="Soria K."/>
            <person name="Brindeflk B."/>
            <person name="Vallesi A."/>
            <person name="Ramirez-Paredes J.G."/>
            <person name="Colquhoun D."/>
            <person name="Myrtennas K."/>
            <person name="Birdsell D."/>
            <person name="Johansson A."/>
            <person name="Wagner D."/>
            <person name="Forsman M."/>
        </authorList>
    </citation>
    <scope>NUCLEOTIDE SEQUENCE [LARGE SCALE GENOMIC DNA]</scope>
    <source>
        <strain evidence="14 15">FSC1140</strain>
    </source>
</reference>
<keyword evidence="9" id="KW-0862">Zinc</keyword>
<dbReference type="InterPro" id="IPR051206">
    <property type="entry name" value="NAMLAA_amidase_2"/>
</dbReference>
<name>A0A9Q2KWI6_9GAMM</name>
<evidence type="ECO:0000256" key="11">
    <source>
        <dbReference type="ARBA" id="ARBA00039257"/>
    </source>
</evidence>
<protein>
    <recommendedName>
        <fullName evidence="11">1,6-anhydro-N-acetylmuramyl-L-alanine amidase AmpD</fullName>
        <ecNumber evidence="5">3.5.1.28</ecNumber>
    </recommendedName>
    <alternativeName>
        <fullName evidence="12">N-acetylmuramoyl-L-alanine amidase</fullName>
    </alternativeName>
</protein>
<dbReference type="GO" id="GO:0046872">
    <property type="term" value="F:metal ion binding"/>
    <property type="evidence" value="ECO:0007669"/>
    <property type="project" value="UniProtKB-KW"/>
</dbReference>
<sequence>MFEQGWYKKAKHIKSPNFNQRPNANDISLVVIHCISLPEGEYDNTNVEKLFTNKLDCQQHESFQSLNDVQVSAHFHIKRNGEIIQFVSVDDRAWHAGVSQFNGRQGCNDFSIGIELQGTDNSVYNQQQYNSLNTLLRDLQQSYRELSDIAAHSDIAPNRKTDPGKYFDWRKVDFKSARFLKVLNS</sequence>
<gene>
    <name evidence="14" type="primary">ampD</name>
    <name evidence="14" type="ORF">IB647_02455</name>
</gene>
<proteinExistence type="inferred from homology"/>
<evidence type="ECO:0000313" key="14">
    <source>
        <dbReference type="EMBL" id="MBK2064660.1"/>
    </source>
</evidence>
<dbReference type="InterPro" id="IPR036505">
    <property type="entry name" value="Amidase/PGRP_sf"/>
</dbReference>
<feature type="domain" description="N-acetylmuramoyl-L-alanine amidase" evidence="13">
    <location>
        <begin position="15"/>
        <end position="164"/>
    </location>
</feature>
<evidence type="ECO:0000313" key="15">
    <source>
        <dbReference type="Proteomes" id="UP000701999"/>
    </source>
</evidence>
<dbReference type="RefSeq" id="WP_159184928.1">
    <property type="nucleotide sequence ID" value="NZ_JACVJL010000062.1"/>
</dbReference>
<comment type="subcellular location">
    <subcellularLocation>
        <location evidence="3">Cytoplasm</location>
    </subcellularLocation>
</comment>
<evidence type="ECO:0000259" key="13">
    <source>
        <dbReference type="SMART" id="SM00644"/>
    </source>
</evidence>
<dbReference type="PANTHER" id="PTHR30417:SF4">
    <property type="entry name" value="1,6-ANHYDRO-N-ACETYLMURAMYL-L-ALANINE AMIDASE AMPD"/>
    <property type="match status" value="1"/>
</dbReference>
<evidence type="ECO:0000256" key="4">
    <source>
        <dbReference type="ARBA" id="ARBA00007553"/>
    </source>
</evidence>
<organism evidence="14 15">
    <name type="scientific">Francisella noatunensis</name>
    <dbReference type="NCBI Taxonomy" id="657445"/>
    <lineage>
        <taxon>Bacteria</taxon>
        <taxon>Pseudomonadati</taxon>
        <taxon>Pseudomonadota</taxon>
        <taxon>Gammaproteobacteria</taxon>
        <taxon>Thiotrichales</taxon>
        <taxon>Francisellaceae</taxon>
        <taxon>Francisella</taxon>
    </lineage>
</organism>
<dbReference type="CDD" id="cd06583">
    <property type="entry name" value="PGRP"/>
    <property type="match status" value="1"/>
</dbReference>
<dbReference type="EMBL" id="JACVKN010000052">
    <property type="protein sequence ID" value="MBK2064660.1"/>
    <property type="molecule type" value="Genomic_DNA"/>
</dbReference>
<keyword evidence="6" id="KW-0963">Cytoplasm</keyword>
<dbReference type="GO" id="GO:0008745">
    <property type="term" value="F:N-acetylmuramoyl-L-alanine amidase activity"/>
    <property type="evidence" value="ECO:0007669"/>
    <property type="project" value="UniProtKB-EC"/>
</dbReference>
<evidence type="ECO:0000256" key="2">
    <source>
        <dbReference type="ARBA" id="ARBA00001947"/>
    </source>
</evidence>
<comment type="cofactor">
    <cofactor evidence="2">
        <name>Zn(2+)</name>
        <dbReference type="ChEBI" id="CHEBI:29105"/>
    </cofactor>
</comment>
<dbReference type="Pfam" id="PF01510">
    <property type="entry name" value="Amidase_2"/>
    <property type="match status" value="1"/>
</dbReference>
<dbReference type="EC" id="3.5.1.28" evidence="5"/>
<dbReference type="GO" id="GO:0009253">
    <property type="term" value="P:peptidoglycan catabolic process"/>
    <property type="evidence" value="ECO:0007669"/>
    <property type="project" value="InterPro"/>
</dbReference>
<keyword evidence="8 14" id="KW-0378">Hydrolase</keyword>
<dbReference type="NCBIfam" id="NF008758">
    <property type="entry name" value="PRK11789.1"/>
    <property type="match status" value="1"/>
</dbReference>
<dbReference type="Proteomes" id="UP000701999">
    <property type="component" value="Unassembled WGS sequence"/>
</dbReference>
<evidence type="ECO:0000256" key="10">
    <source>
        <dbReference type="ARBA" id="ARBA00023316"/>
    </source>
</evidence>
<evidence type="ECO:0000256" key="6">
    <source>
        <dbReference type="ARBA" id="ARBA00022490"/>
    </source>
</evidence>
<evidence type="ECO:0000256" key="1">
    <source>
        <dbReference type="ARBA" id="ARBA00001561"/>
    </source>
</evidence>
<evidence type="ECO:0000256" key="7">
    <source>
        <dbReference type="ARBA" id="ARBA00022723"/>
    </source>
</evidence>
<dbReference type="SUPFAM" id="SSF55846">
    <property type="entry name" value="N-acetylmuramoyl-L-alanine amidase-like"/>
    <property type="match status" value="1"/>
</dbReference>
<evidence type="ECO:0000256" key="8">
    <source>
        <dbReference type="ARBA" id="ARBA00022801"/>
    </source>
</evidence>
<accession>A0A9Q2KWI6</accession>
<dbReference type="SMART" id="SM00644">
    <property type="entry name" value="Ami_2"/>
    <property type="match status" value="1"/>
</dbReference>
<evidence type="ECO:0000256" key="5">
    <source>
        <dbReference type="ARBA" id="ARBA00011901"/>
    </source>
</evidence>
<dbReference type="Gene3D" id="3.40.80.10">
    <property type="entry name" value="Peptidoglycan recognition protein-like"/>
    <property type="match status" value="1"/>
</dbReference>